<evidence type="ECO:0000256" key="1">
    <source>
        <dbReference type="ARBA" id="ARBA00006525"/>
    </source>
</evidence>
<proteinExistence type="inferred from homology"/>
<reference evidence="4" key="2">
    <citation type="submission" date="2012-01" db="EMBL/GenBank/DDBJ databases">
        <title>Complete sequence of chromosome of Marinitoga piezophila KA3.</title>
        <authorList>
            <person name="Lucas S."/>
            <person name="Han J."/>
            <person name="Lapidus A."/>
            <person name="Cheng J.-F."/>
            <person name="Goodwin L."/>
            <person name="Pitluck S."/>
            <person name="Peters L."/>
            <person name="Mikhailova N."/>
            <person name="Teshima H."/>
            <person name="Detter J.C."/>
            <person name="Han C."/>
            <person name="Tapia R."/>
            <person name="Land M."/>
            <person name="Hauser L."/>
            <person name="Kyrpides N."/>
            <person name="Ivanova N."/>
            <person name="Pagani I."/>
            <person name="Jebbar M."/>
            <person name="Vannier P."/>
            <person name="Oger P."/>
            <person name="Cario A."/>
            <person name="Bartlett D."/>
            <person name="Noll K.M."/>
            <person name="Woyke T."/>
        </authorList>
    </citation>
    <scope>NUCLEOTIDE SEQUENCE [LARGE SCALE GENOMIC DNA]</scope>
    <source>
        <strain evidence="4">DSM 14283 / JCM 11233 / KA3</strain>
    </source>
</reference>
<dbReference type="KEGG" id="mpz:Marpi_1441"/>
<organism evidence="3 4">
    <name type="scientific">Marinitoga piezophila (strain DSM 14283 / JCM 11233 / KA3)</name>
    <dbReference type="NCBI Taxonomy" id="443254"/>
    <lineage>
        <taxon>Bacteria</taxon>
        <taxon>Thermotogati</taxon>
        <taxon>Thermotogota</taxon>
        <taxon>Thermotogae</taxon>
        <taxon>Petrotogales</taxon>
        <taxon>Petrotogaceae</taxon>
        <taxon>Marinitoga</taxon>
    </lineage>
</organism>
<dbReference type="GO" id="GO:0009294">
    <property type="term" value="P:DNA-mediated transformation"/>
    <property type="evidence" value="ECO:0007669"/>
    <property type="project" value="InterPro"/>
</dbReference>
<keyword evidence="4" id="KW-1185">Reference proteome</keyword>
<dbReference type="InterPro" id="IPR003488">
    <property type="entry name" value="DprA"/>
</dbReference>
<protein>
    <submittedName>
        <fullName evidence="3">DNA protecting protein DprA</fullName>
    </submittedName>
</protein>
<dbReference type="Pfam" id="PF02481">
    <property type="entry name" value="DNA_processg_A"/>
    <property type="match status" value="1"/>
</dbReference>
<name>H2J3U4_MARPK</name>
<dbReference type="Gene3D" id="3.40.50.450">
    <property type="match status" value="1"/>
</dbReference>
<sequence length="326" mass="36504">MNRNSLIWMKEFLKEDNLKILKHLKENRIPLIDYGKLEEFYKDVEAKGIKIITYFDNEYPEKLKRIYNPPLVLYVKGNIDLLYEKSIGIVGSRKCTAYGRNISTNFAKILAEKYVVVSGMAFGIDAAAHKGALKSGKTIAVLGSGVDVAYPRSNVKLYEDILNNGGCIVSEYRPGTPATPFRFPERNRIIVGLSEGIIVVEAAKKSGSLITARLAVESGIDVYAIPGDITRKSSEGTNELIYNGAIPLISEKVLKEIFNIEENKKTKRIENEDDLKIIMAIDNGYNTFEGIVSYTRLSTPLVLQRLTILVMNKIIFEENGRYHLGG</sequence>
<dbReference type="eggNOG" id="COG0758">
    <property type="taxonomic scope" value="Bacteria"/>
</dbReference>
<dbReference type="PANTHER" id="PTHR43022">
    <property type="entry name" value="PROTEIN SMF"/>
    <property type="match status" value="1"/>
</dbReference>
<dbReference type="PANTHER" id="PTHR43022:SF1">
    <property type="entry name" value="PROTEIN SMF"/>
    <property type="match status" value="1"/>
</dbReference>
<dbReference type="NCBIfam" id="TIGR00732">
    <property type="entry name" value="dprA"/>
    <property type="match status" value="1"/>
</dbReference>
<evidence type="ECO:0000313" key="4">
    <source>
        <dbReference type="Proteomes" id="UP000007161"/>
    </source>
</evidence>
<dbReference type="HOGENOM" id="CLU_029601_0_2_0"/>
<comment type="similarity">
    <text evidence="1">Belongs to the DprA/Smf family.</text>
</comment>
<dbReference type="EMBL" id="CP003257">
    <property type="protein sequence ID" value="AEX85836.1"/>
    <property type="molecule type" value="Genomic_DNA"/>
</dbReference>
<dbReference type="AlphaFoldDB" id="H2J3U4"/>
<dbReference type="Proteomes" id="UP000007161">
    <property type="component" value="Chromosome"/>
</dbReference>
<gene>
    <name evidence="3" type="ordered locus">Marpi_1441</name>
</gene>
<dbReference type="RefSeq" id="WP_014296907.1">
    <property type="nucleotide sequence ID" value="NC_016751.1"/>
</dbReference>
<evidence type="ECO:0000313" key="3">
    <source>
        <dbReference type="EMBL" id="AEX85836.1"/>
    </source>
</evidence>
<accession>H2J3U4</accession>
<feature type="domain" description="Smf/DprA SLOG" evidence="2">
    <location>
        <begin position="50"/>
        <end position="251"/>
    </location>
</feature>
<dbReference type="InterPro" id="IPR057666">
    <property type="entry name" value="DrpA_SLOG"/>
</dbReference>
<reference evidence="3 4" key="1">
    <citation type="journal article" date="2012" name="J. Bacteriol.">
        <title>Complete Genome Sequence of the Thermophilic, Piezophilic, Heterotrophic Bacterium Marinitoga piezophila KA3.</title>
        <authorList>
            <person name="Lucas S."/>
            <person name="Han J."/>
            <person name="Lapidus A."/>
            <person name="Cheng J.F."/>
            <person name="Goodwin L.A."/>
            <person name="Pitluck S."/>
            <person name="Peters L."/>
            <person name="Mikhailova N."/>
            <person name="Teshima H."/>
            <person name="Detter J.C."/>
            <person name="Han C."/>
            <person name="Tapia R."/>
            <person name="Land M."/>
            <person name="Hauser L."/>
            <person name="Kyrpides N.C."/>
            <person name="Ivanova N."/>
            <person name="Pagani I."/>
            <person name="Vannier P."/>
            <person name="Oger P."/>
            <person name="Bartlett D.H."/>
            <person name="Noll K.M."/>
            <person name="Woyke T."/>
            <person name="Jebbar M."/>
        </authorList>
    </citation>
    <scope>NUCLEOTIDE SEQUENCE [LARGE SCALE GENOMIC DNA]</scope>
    <source>
        <strain evidence="4">DSM 14283 / JCM 11233 / KA3</strain>
    </source>
</reference>
<evidence type="ECO:0000259" key="2">
    <source>
        <dbReference type="Pfam" id="PF02481"/>
    </source>
</evidence>
<dbReference type="STRING" id="443254.Marpi_1441"/>
<dbReference type="SUPFAM" id="SSF102405">
    <property type="entry name" value="MCP/YpsA-like"/>
    <property type="match status" value="1"/>
</dbReference>